<feature type="domain" description="NodB homology" evidence="2">
    <location>
        <begin position="69"/>
        <end position="266"/>
    </location>
</feature>
<proteinExistence type="predicted"/>
<dbReference type="GO" id="GO:0016810">
    <property type="term" value="F:hydrolase activity, acting on carbon-nitrogen (but not peptide) bonds"/>
    <property type="evidence" value="ECO:0007669"/>
    <property type="project" value="InterPro"/>
</dbReference>
<feature type="region of interest" description="Disordered" evidence="1">
    <location>
        <begin position="41"/>
        <end position="67"/>
    </location>
</feature>
<dbReference type="Pfam" id="PF01522">
    <property type="entry name" value="Polysacc_deac_1"/>
    <property type="match status" value="1"/>
</dbReference>
<dbReference type="CDD" id="cd10944">
    <property type="entry name" value="CE4_SmPgdA_like"/>
    <property type="match status" value="1"/>
</dbReference>
<evidence type="ECO:0000256" key="1">
    <source>
        <dbReference type="SAM" id="MobiDB-lite"/>
    </source>
</evidence>
<dbReference type="InterPro" id="IPR011330">
    <property type="entry name" value="Glyco_hydro/deAcase_b/a-brl"/>
</dbReference>
<reference evidence="3" key="1">
    <citation type="journal article" date="2021" name="PeerJ">
        <title>Extensive microbial diversity within the chicken gut microbiome revealed by metagenomics and culture.</title>
        <authorList>
            <person name="Gilroy R."/>
            <person name="Ravi A."/>
            <person name="Getino M."/>
            <person name="Pursley I."/>
            <person name="Horton D.L."/>
            <person name="Alikhan N.F."/>
            <person name="Baker D."/>
            <person name="Gharbi K."/>
            <person name="Hall N."/>
            <person name="Watson M."/>
            <person name="Adriaenssens E.M."/>
            <person name="Foster-Nyarko E."/>
            <person name="Jarju S."/>
            <person name="Secka A."/>
            <person name="Antonio M."/>
            <person name="Oren A."/>
            <person name="Chaudhuri R.R."/>
            <person name="La Ragione R."/>
            <person name="Hildebrand F."/>
            <person name="Pallen M.J."/>
        </authorList>
    </citation>
    <scope>NUCLEOTIDE SEQUENCE</scope>
    <source>
        <strain evidence="3">ChiHjej9B8-13557</strain>
    </source>
</reference>
<gene>
    <name evidence="3" type="ORF">H9771_09535</name>
</gene>
<dbReference type="InterPro" id="IPR050248">
    <property type="entry name" value="Polysacc_deacetylase_ArnD"/>
</dbReference>
<comment type="caution">
    <text evidence="3">The sequence shown here is derived from an EMBL/GenBank/DDBJ whole genome shotgun (WGS) entry which is preliminary data.</text>
</comment>
<dbReference type="GO" id="GO:0005975">
    <property type="term" value="P:carbohydrate metabolic process"/>
    <property type="evidence" value="ECO:0007669"/>
    <property type="project" value="InterPro"/>
</dbReference>
<organism evidence="3 4">
    <name type="scientific">Candidatus Faecalibacterium faecipullorum</name>
    <dbReference type="NCBI Taxonomy" id="2838578"/>
    <lineage>
        <taxon>Bacteria</taxon>
        <taxon>Bacillati</taxon>
        <taxon>Bacillota</taxon>
        <taxon>Clostridia</taxon>
        <taxon>Eubacteriales</taxon>
        <taxon>Oscillospiraceae</taxon>
        <taxon>Faecalibacterium</taxon>
    </lineage>
</organism>
<name>A0A9D2MH46_9FIRM</name>
<evidence type="ECO:0000313" key="3">
    <source>
        <dbReference type="EMBL" id="HJB59874.1"/>
    </source>
</evidence>
<dbReference type="InterPro" id="IPR002509">
    <property type="entry name" value="NODB_dom"/>
</dbReference>
<feature type="compositionally biased region" description="Gly residues" evidence="1">
    <location>
        <begin position="41"/>
        <end position="51"/>
    </location>
</feature>
<sequence>MQLTVRRRGGWVRLLLLAAAGMAAGLAFGWGAAGFPAGGGPSPALSSGGGPAVSAGAESVPDAPPPGAKRVCLTFDDGPSRTTPAVLEALADAGVPATFFVVAGESNERYLPLIRQARQEGHEIALHSASHRYSDIYRSADAFWADIELLRERLAPWLEGEEPLCLRFPGGSTNTVSRKYGGDGIMAELKEQAEARGLRWVDWNVSAEDAAGEKLSADAILRNVTEGSAGLENCVVLMHDSPSTGTTAEALPAIIDWYKDNGYAFCTVSQLYDSLA</sequence>
<evidence type="ECO:0000313" key="4">
    <source>
        <dbReference type="Proteomes" id="UP000824211"/>
    </source>
</evidence>
<dbReference type="PROSITE" id="PS51677">
    <property type="entry name" value="NODB"/>
    <property type="match status" value="1"/>
</dbReference>
<reference evidence="3" key="2">
    <citation type="submission" date="2021-04" db="EMBL/GenBank/DDBJ databases">
        <authorList>
            <person name="Gilroy R."/>
        </authorList>
    </citation>
    <scope>NUCLEOTIDE SEQUENCE</scope>
    <source>
        <strain evidence="3">ChiHjej9B8-13557</strain>
    </source>
</reference>
<dbReference type="Proteomes" id="UP000824211">
    <property type="component" value="Unassembled WGS sequence"/>
</dbReference>
<dbReference type="AlphaFoldDB" id="A0A9D2MH46"/>
<dbReference type="EMBL" id="DWXX01000181">
    <property type="protein sequence ID" value="HJB59874.1"/>
    <property type="molecule type" value="Genomic_DNA"/>
</dbReference>
<protein>
    <submittedName>
        <fullName evidence="3">Polysaccharide deacetylase</fullName>
    </submittedName>
</protein>
<dbReference type="PANTHER" id="PTHR10587:SF125">
    <property type="entry name" value="POLYSACCHARIDE DEACETYLASE YHEN-RELATED"/>
    <property type="match status" value="1"/>
</dbReference>
<dbReference type="SUPFAM" id="SSF88713">
    <property type="entry name" value="Glycoside hydrolase/deacetylase"/>
    <property type="match status" value="1"/>
</dbReference>
<dbReference type="Gene3D" id="3.20.20.370">
    <property type="entry name" value="Glycoside hydrolase/deacetylase"/>
    <property type="match status" value="1"/>
</dbReference>
<dbReference type="PANTHER" id="PTHR10587">
    <property type="entry name" value="GLYCOSYL TRANSFERASE-RELATED"/>
    <property type="match status" value="1"/>
</dbReference>
<accession>A0A9D2MH46</accession>
<evidence type="ECO:0000259" key="2">
    <source>
        <dbReference type="PROSITE" id="PS51677"/>
    </source>
</evidence>